<dbReference type="RefSeq" id="WP_048010824.1">
    <property type="nucleotide sequence ID" value="NZ_CANMEA010000007.1"/>
</dbReference>
<evidence type="ECO:0000313" key="4">
    <source>
        <dbReference type="Proteomes" id="UP000465778"/>
    </source>
</evidence>
<evidence type="ECO:0000313" key="2">
    <source>
        <dbReference type="EMBL" id="KAF0823553.1"/>
    </source>
</evidence>
<accession>A0A0J5VMF4</accession>
<name>A0A0J5VMF4_CYTFI</name>
<proteinExistence type="predicted"/>
<dbReference type="Proteomes" id="UP001163104">
    <property type="component" value="Chromosome"/>
</dbReference>
<dbReference type="AlphaFoldDB" id="A0A0J5VMF4"/>
<organism evidence="2 4">
    <name type="scientific">Cytobacillus firmus</name>
    <name type="common">Bacillus firmus</name>
    <dbReference type="NCBI Taxonomy" id="1399"/>
    <lineage>
        <taxon>Bacteria</taxon>
        <taxon>Bacillati</taxon>
        <taxon>Bacillota</taxon>
        <taxon>Bacilli</taxon>
        <taxon>Bacillales</taxon>
        <taxon>Bacillaceae</taxon>
        <taxon>Cytobacillus</taxon>
    </lineage>
</organism>
<evidence type="ECO:0000313" key="3">
    <source>
        <dbReference type="EMBL" id="UYG94232.1"/>
    </source>
</evidence>
<evidence type="ECO:0000259" key="1">
    <source>
        <dbReference type="Pfam" id="PF03413"/>
    </source>
</evidence>
<dbReference type="Proteomes" id="UP000465778">
    <property type="component" value="Unassembled WGS sequence"/>
</dbReference>
<feature type="domain" description="PepSY" evidence="1">
    <location>
        <begin position="30"/>
        <end position="100"/>
    </location>
</feature>
<dbReference type="OrthoDB" id="2989832at2"/>
<sequence>MNWKSFMLGVGVGLASGYAARELLSQKTSVSPEKALANAKDAFKQEGPISGSWIQMKAEPYEKGHLKYQVYKGGISRFSGEEAEQYEFIADAETGTILDVFPLH</sequence>
<protein>
    <submittedName>
        <fullName evidence="3">PepSY domain-containing protein</fullName>
    </submittedName>
</protein>
<gene>
    <name evidence="2" type="ORF">KIS1582_2609</name>
    <name evidence="3" type="ORF">OD459_18890</name>
</gene>
<dbReference type="GeneID" id="67525653"/>
<dbReference type="Pfam" id="PF03413">
    <property type="entry name" value="PepSY"/>
    <property type="match status" value="1"/>
</dbReference>
<dbReference type="EMBL" id="VDEM01000028">
    <property type="protein sequence ID" value="KAF0823553.1"/>
    <property type="molecule type" value="Genomic_DNA"/>
</dbReference>
<reference evidence="2 4" key="1">
    <citation type="journal article" date="2020" name="G3 (Bethesda)">
        <title>Whole Genome Sequencing and Comparative Genomics of Two Nematicidal Bacillus Strains Reveals a Wide Range of Possible Virulence Factors.</title>
        <authorList>
            <person name="Susic N."/>
            <person name="Janezic S."/>
            <person name="Rupnik M."/>
            <person name="Geric Stare B."/>
        </authorList>
    </citation>
    <scope>NUCLEOTIDE SEQUENCE [LARGE SCALE GENOMIC DNA]</scope>
    <source>
        <strain evidence="2 4">I-1582</strain>
    </source>
</reference>
<dbReference type="InterPro" id="IPR025711">
    <property type="entry name" value="PepSY"/>
</dbReference>
<dbReference type="EMBL" id="CP107027">
    <property type="protein sequence ID" value="UYG94232.1"/>
    <property type="molecule type" value="Genomic_DNA"/>
</dbReference>
<reference evidence="3" key="2">
    <citation type="submission" date="2022-10" db="EMBL/GenBank/DDBJ databases">
        <title>Mechanism of multi-heavy metal repair in Cytobacillus Firmus M7.</title>
        <authorList>
            <person name="Li X."/>
            <person name="Yu C."/>
        </authorList>
    </citation>
    <scope>NUCLEOTIDE SEQUENCE</scope>
    <source>
        <strain evidence="3">M7</strain>
    </source>
</reference>